<comment type="subcellular location">
    <subcellularLocation>
        <location evidence="1 12">Cell membrane</location>
        <topology evidence="1 12">Multi-pass membrane protein</topology>
    </subcellularLocation>
</comment>
<comment type="activity regulation">
    <text evidence="12">Na(+) is not transported, but it plays an essential structural role and its presence is essential for fluoride channel function.</text>
</comment>
<reference evidence="14" key="3">
    <citation type="submission" date="2019-06" db="EMBL/GenBank/DDBJ databases">
        <authorList>
            <person name="Le Quere A."/>
            <person name="Colella S."/>
        </authorList>
    </citation>
    <scope>NUCLEOTIDE SEQUENCE</scope>
    <source>
        <strain evidence="14">EmedicaeMD41</strain>
    </source>
</reference>
<evidence type="ECO:0000313" key="14">
    <source>
        <dbReference type="EMBL" id="VTZ59739.1"/>
    </source>
</evidence>
<dbReference type="AlphaFoldDB" id="A0A508WVP0"/>
<feature type="transmembrane region" description="Helical" evidence="12">
    <location>
        <begin position="7"/>
        <end position="29"/>
    </location>
</feature>
<keyword evidence="8 12" id="KW-0472">Membrane</keyword>
<feature type="binding site" evidence="12">
    <location>
        <position position="78"/>
    </location>
    <ligand>
        <name>Na(+)</name>
        <dbReference type="ChEBI" id="CHEBI:29101"/>
        <note>structural</note>
    </ligand>
</feature>
<proteinExistence type="inferred from homology"/>
<dbReference type="GO" id="GO:0062054">
    <property type="term" value="F:fluoride channel activity"/>
    <property type="evidence" value="ECO:0007669"/>
    <property type="project" value="UniProtKB-UniRule"/>
</dbReference>
<reference evidence="13 15" key="2">
    <citation type="journal article" date="2018" name="FEMS Microbiol. Ecol.">
        <title>Co-invading symbiotic mutualists of Medicago polymorpha retain high ancestral diversity and contain diverse accessory genomes.</title>
        <authorList>
            <person name="Porter S.S."/>
            <person name="Faber-Hammond J.J."/>
            <person name="Friesen M.L."/>
        </authorList>
    </citation>
    <scope>NUCLEOTIDE SEQUENCE [LARGE SCALE GENOMIC DNA]</scope>
    <source>
        <strain evidence="13 15">Str16</strain>
    </source>
</reference>
<accession>A0A508WVP0</accession>
<dbReference type="PANTHER" id="PTHR28259">
    <property type="entry name" value="FLUORIDE EXPORT PROTEIN 1-RELATED"/>
    <property type="match status" value="1"/>
</dbReference>
<feature type="transmembrane region" description="Helical" evidence="12">
    <location>
        <begin position="103"/>
        <end position="124"/>
    </location>
</feature>
<keyword evidence="2 12" id="KW-1003">Cell membrane</keyword>
<dbReference type="NCBIfam" id="TIGR00494">
    <property type="entry name" value="crcB"/>
    <property type="match status" value="1"/>
</dbReference>
<evidence type="ECO:0000256" key="6">
    <source>
        <dbReference type="ARBA" id="ARBA00023053"/>
    </source>
</evidence>
<keyword evidence="15" id="KW-1185">Reference proteome</keyword>
<feature type="transmembrane region" description="Helical" evidence="12">
    <location>
        <begin position="35"/>
        <end position="58"/>
    </location>
</feature>
<reference evidence="13" key="1">
    <citation type="submission" date="2017-04" db="EMBL/GenBank/DDBJ databases">
        <authorList>
            <person name="Porter S."/>
            <person name="Friesen M.L."/>
            <person name="Faber-Hammond J."/>
        </authorList>
    </citation>
    <scope>NUCLEOTIDE SEQUENCE</scope>
    <source>
        <strain evidence="13">Str16</strain>
    </source>
</reference>
<dbReference type="GO" id="GO:0140114">
    <property type="term" value="P:cellular detoxification of fluoride"/>
    <property type="evidence" value="ECO:0007669"/>
    <property type="project" value="UniProtKB-UniRule"/>
</dbReference>
<protein>
    <recommendedName>
        <fullName evidence="12">Fluoride-specific ion channel FluC</fullName>
    </recommendedName>
</protein>
<evidence type="ECO:0000313" key="15">
    <source>
        <dbReference type="Proteomes" id="UP001190825"/>
    </source>
</evidence>
<evidence type="ECO:0000256" key="7">
    <source>
        <dbReference type="ARBA" id="ARBA00023065"/>
    </source>
</evidence>
<gene>
    <name evidence="12 14" type="primary">crcB</name>
    <name evidence="12" type="synonym">fluC</name>
    <name evidence="13" type="ORF">BMJ33_02810</name>
    <name evidence="14" type="ORF">EMEDMD4_120040</name>
</gene>
<organism evidence="14">
    <name type="scientific">Sinorhizobium medicae</name>
    <dbReference type="NCBI Taxonomy" id="110321"/>
    <lineage>
        <taxon>Bacteria</taxon>
        <taxon>Pseudomonadati</taxon>
        <taxon>Pseudomonadota</taxon>
        <taxon>Alphaproteobacteria</taxon>
        <taxon>Hyphomicrobiales</taxon>
        <taxon>Rhizobiaceae</taxon>
        <taxon>Sinorhizobium/Ensifer group</taxon>
        <taxon>Sinorhizobium</taxon>
    </lineage>
</organism>
<evidence type="ECO:0000256" key="11">
    <source>
        <dbReference type="ARBA" id="ARBA00035585"/>
    </source>
</evidence>
<comment type="function">
    <text evidence="12">Fluoride-specific ion channel. Important for reducing fluoride concentration in the cell, thus reducing its toxicity.</text>
</comment>
<dbReference type="HAMAP" id="MF_00454">
    <property type="entry name" value="FluC"/>
    <property type="match status" value="1"/>
</dbReference>
<evidence type="ECO:0000256" key="5">
    <source>
        <dbReference type="ARBA" id="ARBA00022989"/>
    </source>
</evidence>
<dbReference type="InterPro" id="IPR003691">
    <property type="entry name" value="FluC"/>
</dbReference>
<evidence type="ECO:0000256" key="4">
    <source>
        <dbReference type="ARBA" id="ARBA00022692"/>
    </source>
</evidence>
<dbReference type="EMBL" id="CABFNB010000024">
    <property type="protein sequence ID" value="VTZ59739.1"/>
    <property type="molecule type" value="Genomic_DNA"/>
</dbReference>
<evidence type="ECO:0000256" key="12">
    <source>
        <dbReference type="HAMAP-Rule" id="MF_00454"/>
    </source>
</evidence>
<evidence type="ECO:0000256" key="1">
    <source>
        <dbReference type="ARBA" id="ARBA00004651"/>
    </source>
</evidence>
<keyword evidence="7 12" id="KW-0406">Ion transport</keyword>
<dbReference type="EMBL" id="NBUC01000021">
    <property type="protein sequence ID" value="PLU08528.1"/>
    <property type="molecule type" value="Genomic_DNA"/>
</dbReference>
<evidence type="ECO:0000256" key="9">
    <source>
        <dbReference type="ARBA" id="ARBA00023303"/>
    </source>
</evidence>
<evidence type="ECO:0000256" key="2">
    <source>
        <dbReference type="ARBA" id="ARBA00022475"/>
    </source>
</evidence>
<keyword evidence="12" id="KW-0479">Metal-binding</keyword>
<comment type="similarity">
    <text evidence="10 12">Belongs to the fluoride channel Fluc/FEX (TC 1.A.43) family.</text>
</comment>
<dbReference type="Pfam" id="PF02537">
    <property type="entry name" value="CRCB"/>
    <property type="match status" value="1"/>
</dbReference>
<name>A0A508WVP0_9HYPH</name>
<dbReference type="Proteomes" id="UP001190825">
    <property type="component" value="Unassembled WGS sequence"/>
</dbReference>
<keyword evidence="5 12" id="KW-1133">Transmembrane helix</keyword>
<keyword evidence="6 12" id="KW-0915">Sodium</keyword>
<dbReference type="PANTHER" id="PTHR28259:SF1">
    <property type="entry name" value="FLUORIDE EXPORT PROTEIN 1-RELATED"/>
    <property type="match status" value="1"/>
</dbReference>
<dbReference type="Proteomes" id="UP000507954">
    <property type="component" value="Unassembled WGS sequence"/>
</dbReference>
<dbReference type="GO" id="GO:0046872">
    <property type="term" value="F:metal ion binding"/>
    <property type="evidence" value="ECO:0007669"/>
    <property type="project" value="UniProtKB-KW"/>
</dbReference>
<keyword evidence="12" id="KW-0813">Transport</keyword>
<comment type="catalytic activity">
    <reaction evidence="11">
        <text>fluoride(in) = fluoride(out)</text>
        <dbReference type="Rhea" id="RHEA:76159"/>
        <dbReference type="ChEBI" id="CHEBI:17051"/>
    </reaction>
    <physiologicalReaction direction="left-to-right" evidence="11">
        <dbReference type="Rhea" id="RHEA:76160"/>
    </physiologicalReaction>
</comment>
<keyword evidence="3" id="KW-0997">Cell inner membrane</keyword>
<evidence type="ECO:0000256" key="3">
    <source>
        <dbReference type="ARBA" id="ARBA00022519"/>
    </source>
</evidence>
<dbReference type="NCBIfam" id="NF010791">
    <property type="entry name" value="PRK14195.1"/>
    <property type="match status" value="1"/>
</dbReference>
<evidence type="ECO:0000256" key="10">
    <source>
        <dbReference type="ARBA" id="ARBA00035120"/>
    </source>
</evidence>
<dbReference type="OMA" id="NDKWLNG"/>
<sequence>MHGIGNILLVGAGGALGSILRYLVGLWMLQRAGPAFPWGTLFVNVTGSFLIGFLAELIMHRMGASAHMRLFLITGLLGGYTTFSAFSLDAITLVEHGQPATGLAYMAASVVLSILAVFAGLALMRAMV</sequence>
<evidence type="ECO:0000256" key="8">
    <source>
        <dbReference type="ARBA" id="ARBA00023136"/>
    </source>
</evidence>
<feature type="binding site" evidence="12">
    <location>
        <position position="81"/>
    </location>
    <ligand>
        <name>Na(+)</name>
        <dbReference type="ChEBI" id="CHEBI:29101"/>
        <note>structural</note>
    </ligand>
</feature>
<dbReference type="GO" id="GO:0005886">
    <property type="term" value="C:plasma membrane"/>
    <property type="evidence" value="ECO:0007669"/>
    <property type="project" value="UniProtKB-SubCell"/>
</dbReference>
<keyword evidence="4 12" id="KW-0812">Transmembrane</keyword>
<evidence type="ECO:0000313" key="13">
    <source>
        <dbReference type="EMBL" id="PLU08528.1"/>
    </source>
</evidence>
<keyword evidence="9 12" id="KW-0407">Ion channel</keyword>
<feature type="transmembrane region" description="Helical" evidence="12">
    <location>
        <begin position="70"/>
        <end position="91"/>
    </location>
</feature>